<organism evidence="5 6">
    <name type="scientific">Amycolatopsis thermoflava</name>
    <dbReference type="NCBI Taxonomy" id="84480"/>
    <lineage>
        <taxon>Bacteria</taxon>
        <taxon>Bacillati</taxon>
        <taxon>Actinomycetota</taxon>
        <taxon>Actinomycetes</taxon>
        <taxon>Pseudonocardiales</taxon>
        <taxon>Pseudonocardiaceae</taxon>
        <taxon>Amycolatopsis</taxon>
        <taxon>Amycolatopsis methanolica group</taxon>
    </lineage>
</organism>
<proteinExistence type="predicted"/>
<evidence type="ECO:0000313" key="5">
    <source>
        <dbReference type="EMBL" id="ROS41869.1"/>
    </source>
</evidence>
<dbReference type="EMBL" id="RKHY01000001">
    <property type="protein sequence ID" value="ROS41869.1"/>
    <property type="molecule type" value="Genomic_DNA"/>
</dbReference>
<dbReference type="GeneID" id="301845580"/>
<dbReference type="PANTHER" id="PTHR30055">
    <property type="entry name" value="HTH-TYPE TRANSCRIPTIONAL REGULATOR RUTR"/>
    <property type="match status" value="1"/>
</dbReference>
<dbReference type="InterPro" id="IPR001647">
    <property type="entry name" value="HTH_TetR"/>
</dbReference>
<keyword evidence="1 2" id="KW-0238">DNA-binding</keyword>
<evidence type="ECO:0000259" key="4">
    <source>
        <dbReference type="PROSITE" id="PS50977"/>
    </source>
</evidence>
<dbReference type="Gene3D" id="1.10.10.60">
    <property type="entry name" value="Homeodomain-like"/>
    <property type="match status" value="1"/>
</dbReference>
<gene>
    <name evidence="5" type="ORF">EDD35_4241</name>
</gene>
<dbReference type="Pfam" id="PF00440">
    <property type="entry name" value="TetR_N"/>
    <property type="match status" value="1"/>
</dbReference>
<dbReference type="AlphaFoldDB" id="A0A3N2H0E8"/>
<dbReference type="InterPro" id="IPR050109">
    <property type="entry name" value="HTH-type_TetR-like_transc_reg"/>
</dbReference>
<dbReference type="RefSeq" id="WP_027933889.1">
    <property type="nucleotide sequence ID" value="NZ_CBDRBK010000031.1"/>
</dbReference>
<accession>A0A3N2H0E8</accession>
<evidence type="ECO:0000256" key="1">
    <source>
        <dbReference type="ARBA" id="ARBA00023125"/>
    </source>
</evidence>
<keyword evidence="6" id="KW-1185">Reference proteome</keyword>
<dbReference type="SUPFAM" id="SSF46689">
    <property type="entry name" value="Homeodomain-like"/>
    <property type="match status" value="1"/>
</dbReference>
<evidence type="ECO:0000313" key="6">
    <source>
        <dbReference type="Proteomes" id="UP000274843"/>
    </source>
</evidence>
<feature type="region of interest" description="Disordered" evidence="3">
    <location>
        <begin position="1"/>
        <end position="24"/>
    </location>
</feature>
<dbReference type="Gene3D" id="1.10.357.10">
    <property type="entry name" value="Tetracycline Repressor, domain 2"/>
    <property type="match status" value="1"/>
</dbReference>
<reference evidence="5 6" key="1">
    <citation type="submission" date="2018-11" db="EMBL/GenBank/DDBJ databases">
        <title>Sequencing the genomes of 1000 actinobacteria strains.</title>
        <authorList>
            <person name="Klenk H.-P."/>
        </authorList>
    </citation>
    <scope>NUCLEOTIDE SEQUENCE [LARGE SCALE GENOMIC DNA]</scope>
    <source>
        <strain evidence="5 6">DSM 44348</strain>
    </source>
</reference>
<comment type="caution">
    <text evidence="5">The sequence shown here is derived from an EMBL/GenBank/DDBJ whole genome shotgun (WGS) entry which is preliminary data.</text>
</comment>
<sequence length="217" mass="23265">MDDESRAVIGEARPSSALANARGRPTAARVSDDVLLDAARRCVLASGLRRTTLAEIARTAKVSRMTLYRRFPDVRSVLSALMTREFGALLHQATVSGADAPTARARLVRSSVTAVRLLNADPLMRTVLDVDTALVVPYVLERMGGTQRLGEKFIVALLEAGHRDGSIRRAATAVQARSVLLVVQSFVLSLRPATADVAAEALLGELAHHLNAALRPL</sequence>
<dbReference type="GO" id="GO:0003700">
    <property type="term" value="F:DNA-binding transcription factor activity"/>
    <property type="evidence" value="ECO:0007669"/>
    <property type="project" value="TreeGrafter"/>
</dbReference>
<feature type="DNA-binding region" description="H-T-H motif" evidence="2">
    <location>
        <begin position="52"/>
        <end position="71"/>
    </location>
</feature>
<dbReference type="PROSITE" id="PS50977">
    <property type="entry name" value="HTH_TETR_2"/>
    <property type="match status" value="1"/>
</dbReference>
<dbReference type="Proteomes" id="UP000274843">
    <property type="component" value="Unassembled WGS sequence"/>
</dbReference>
<name>A0A3N2H0E8_9PSEU</name>
<dbReference type="GO" id="GO:0000976">
    <property type="term" value="F:transcription cis-regulatory region binding"/>
    <property type="evidence" value="ECO:0007669"/>
    <property type="project" value="TreeGrafter"/>
</dbReference>
<feature type="domain" description="HTH tetR-type" evidence="4">
    <location>
        <begin position="29"/>
        <end position="89"/>
    </location>
</feature>
<evidence type="ECO:0000256" key="3">
    <source>
        <dbReference type="SAM" id="MobiDB-lite"/>
    </source>
</evidence>
<dbReference type="InterPro" id="IPR009057">
    <property type="entry name" value="Homeodomain-like_sf"/>
</dbReference>
<protein>
    <submittedName>
        <fullName evidence="5">TetR family transcriptional regulator</fullName>
    </submittedName>
</protein>
<evidence type="ECO:0000256" key="2">
    <source>
        <dbReference type="PROSITE-ProRule" id="PRU00335"/>
    </source>
</evidence>
<dbReference type="PANTHER" id="PTHR30055:SF153">
    <property type="entry name" value="HTH-TYPE TRANSCRIPTIONAL REPRESSOR RV3405C"/>
    <property type="match status" value="1"/>
</dbReference>